<dbReference type="RefSeq" id="WP_118923639.1">
    <property type="nucleotide sequence ID" value="NZ_QXGH01000011.1"/>
</dbReference>
<feature type="region of interest" description="Disordered" evidence="1">
    <location>
        <begin position="1"/>
        <end position="23"/>
    </location>
</feature>
<dbReference type="AlphaFoldDB" id="A0A417Y5G9"/>
<proteinExistence type="predicted"/>
<comment type="caution">
    <text evidence="2">The sequence shown here is derived from an EMBL/GenBank/DDBJ whole genome shotgun (WGS) entry which is preliminary data.</text>
</comment>
<dbReference type="OrthoDB" id="5124197at2"/>
<protein>
    <recommendedName>
        <fullName evidence="4">PhiRv1 phage protein</fullName>
    </recommendedName>
</protein>
<name>A0A417Y5G9_9ACTN</name>
<accession>A0A417Y5G9</accession>
<evidence type="ECO:0000256" key="1">
    <source>
        <dbReference type="SAM" id="MobiDB-lite"/>
    </source>
</evidence>
<dbReference type="EMBL" id="QXGH01000011">
    <property type="protein sequence ID" value="RHW27827.1"/>
    <property type="molecule type" value="Genomic_DNA"/>
</dbReference>
<keyword evidence="3" id="KW-1185">Reference proteome</keyword>
<organism evidence="2 3">
    <name type="scientific">Nocardioides immobilis</name>
    <dbReference type="NCBI Taxonomy" id="2049295"/>
    <lineage>
        <taxon>Bacteria</taxon>
        <taxon>Bacillati</taxon>
        <taxon>Actinomycetota</taxon>
        <taxon>Actinomycetes</taxon>
        <taxon>Propionibacteriales</taxon>
        <taxon>Nocardioidaceae</taxon>
        <taxon>Nocardioides</taxon>
    </lineage>
</organism>
<gene>
    <name evidence="2" type="ORF">D0Z08_05885</name>
</gene>
<sequence length="71" mass="7755">MSSWTAERARVASLSRSRAADDPDLIEARSNLKAERLADHVAKALHDAPDLTEEQRRRIARLLMGGGSDAA</sequence>
<evidence type="ECO:0000313" key="2">
    <source>
        <dbReference type="EMBL" id="RHW27827.1"/>
    </source>
</evidence>
<dbReference type="Proteomes" id="UP000283644">
    <property type="component" value="Unassembled WGS sequence"/>
</dbReference>
<reference evidence="2 3" key="1">
    <citation type="submission" date="2018-09" db="EMBL/GenBank/DDBJ databases">
        <title>Genome sequencing of Nocardioides immobilis CCTCC AB 2017083 for comparison to Nocardioides silvaticus.</title>
        <authorList>
            <person name="Li C."/>
            <person name="Wang G."/>
        </authorList>
    </citation>
    <scope>NUCLEOTIDE SEQUENCE [LARGE SCALE GENOMIC DNA]</scope>
    <source>
        <strain evidence="2 3">CCTCC AB 2017083</strain>
    </source>
</reference>
<evidence type="ECO:0008006" key="4">
    <source>
        <dbReference type="Google" id="ProtNLM"/>
    </source>
</evidence>
<evidence type="ECO:0000313" key="3">
    <source>
        <dbReference type="Proteomes" id="UP000283644"/>
    </source>
</evidence>